<dbReference type="AlphaFoldDB" id="A0A3A3G1Q2"/>
<sequence>MASMKNRDLSDVSLRILMTAPFEMVQAVMKTSDDRVAFPFDSEAPGGLRLRLKPSRPGSRHFPEGAQHFSKPPRSAFRTDHVSVQPASASPTLPSPLSERSALGFESPAAFLRKHLFVILSICAAASVVGAAMGFYFAWSLLPLPMQAGSTEAEHDRPATARPSPSDTIAIRIAEMRRIASEDSETPADQEQLTTPGNSSALTPLQNNGSPQDASALRMPAIPAPDRPCTAASMALALCGKSPP</sequence>
<feature type="region of interest" description="Disordered" evidence="1">
    <location>
        <begin position="48"/>
        <end position="99"/>
    </location>
</feature>
<accession>A0A3A3G1Q2</accession>
<keyword evidence="2" id="KW-0812">Transmembrane</keyword>
<evidence type="ECO:0000256" key="2">
    <source>
        <dbReference type="SAM" id="Phobius"/>
    </source>
</evidence>
<keyword evidence="2" id="KW-0472">Membrane</keyword>
<keyword evidence="2" id="KW-1133">Transmembrane helix</keyword>
<feature type="compositionally biased region" description="Low complexity" evidence="1">
    <location>
        <begin position="86"/>
        <end position="98"/>
    </location>
</feature>
<dbReference type="OrthoDB" id="10019359at2"/>
<evidence type="ECO:0000313" key="3">
    <source>
        <dbReference type="EMBL" id="RJF92003.1"/>
    </source>
</evidence>
<comment type="caution">
    <text evidence="3">The sequence shown here is derived from an EMBL/GenBank/DDBJ whole genome shotgun (WGS) entry which is preliminary data.</text>
</comment>
<gene>
    <name evidence="3" type="ORF">D3871_25415</name>
</gene>
<feature type="compositionally biased region" description="Polar residues" evidence="1">
    <location>
        <begin position="189"/>
        <end position="213"/>
    </location>
</feature>
<dbReference type="RefSeq" id="WP_119771889.1">
    <property type="nucleotide sequence ID" value="NZ_QYUO01000003.1"/>
</dbReference>
<name>A0A3A3G1Q2_9BURK</name>
<reference evidence="4" key="1">
    <citation type="submission" date="2018-09" db="EMBL/GenBank/DDBJ databases">
        <authorList>
            <person name="Zhu H."/>
        </authorList>
    </citation>
    <scope>NUCLEOTIDE SEQUENCE [LARGE SCALE GENOMIC DNA]</scope>
    <source>
        <strain evidence="4">K1R23-30</strain>
    </source>
</reference>
<evidence type="ECO:0000313" key="4">
    <source>
        <dbReference type="Proteomes" id="UP000265955"/>
    </source>
</evidence>
<feature type="region of interest" description="Disordered" evidence="1">
    <location>
        <begin position="181"/>
        <end position="225"/>
    </location>
</feature>
<keyword evidence="4" id="KW-1185">Reference proteome</keyword>
<organism evidence="3 4">
    <name type="scientific">Noviherbaspirillum saxi</name>
    <dbReference type="NCBI Taxonomy" id="2320863"/>
    <lineage>
        <taxon>Bacteria</taxon>
        <taxon>Pseudomonadati</taxon>
        <taxon>Pseudomonadota</taxon>
        <taxon>Betaproteobacteria</taxon>
        <taxon>Burkholderiales</taxon>
        <taxon>Oxalobacteraceae</taxon>
        <taxon>Noviherbaspirillum</taxon>
    </lineage>
</organism>
<dbReference type="EMBL" id="QYUO01000003">
    <property type="protein sequence ID" value="RJF92003.1"/>
    <property type="molecule type" value="Genomic_DNA"/>
</dbReference>
<protein>
    <submittedName>
        <fullName evidence="3">Uncharacterized protein</fullName>
    </submittedName>
</protein>
<evidence type="ECO:0000256" key="1">
    <source>
        <dbReference type="SAM" id="MobiDB-lite"/>
    </source>
</evidence>
<dbReference type="Proteomes" id="UP000265955">
    <property type="component" value="Unassembled WGS sequence"/>
</dbReference>
<proteinExistence type="predicted"/>
<feature type="transmembrane region" description="Helical" evidence="2">
    <location>
        <begin position="116"/>
        <end position="139"/>
    </location>
</feature>